<dbReference type="EMBL" id="CAJOBG010009565">
    <property type="protein sequence ID" value="CAF4268824.1"/>
    <property type="molecule type" value="Genomic_DNA"/>
</dbReference>
<dbReference type="EMBL" id="CAJNRG010017201">
    <property type="protein sequence ID" value="CAF2219262.1"/>
    <property type="molecule type" value="Genomic_DNA"/>
</dbReference>
<comment type="caution">
    <text evidence="2">The sequence shown here is derived from an EMBL/GenBank/DDBJ whole genome shotgun (WGS) entry which is preliminary data.</text>
</comment>
<protein>
    <submittedName>
        <fullName evidence="2">Uncharacterized protein</fullName>
    </submittedName>
</protein>
<dbReference type="AlphaFoldDB" id="A0A816ZPJ5"/>
<proteinExistence type="predicted"/>
<reference evidence="2" key="1">
    <citation type="submission" date="2021-02" db="EMBL/GenBank/DDBJ databases">
        <authorList>
            <person name="Nowell W R."/>
        </authorList>
    </citation>
    <scope>NUCLEOTIDE SEQUENCE</scope>
</reference>
<evidence type="ECO:0000313" key="4">
    <source>
        <dbReference type="Proteomes" id="UP000663866"/>
    </source>
</evidence>
<dbReference type="Proteomes" id="UP000663887">
    <property type="component" value="Unassembled WGS sequence"/>
</dbReference>
<organism evidence="2 5">
    <name type="scientific">Rotaria magnacalcarata</name>
    <dbReference type="NCBI Taxonomy" id="392030"/>
    <lineage>
        <taxon>Eukaryota</taxon>
        <taxon>Metazoa</taxon>
        <taxon>Spiralia</taxon>
        <taxon>Gnathifera</taxon>
        <taxon>Rotifera</taxon>
        <taxon>Eurotatoria</taxon>
        <taxon>Bdelloidea</taxon>
        <taxon>Philodinida</taxon>
        <taxon>Philodinidae</taxon>
        <taxon>Rotaria</taxon>
    </lineage>
</organism>
<evidence type="ECO:0000313" key="2">
    <source>
        <dbReference type="EMBL" id="CAF2219262.1"/>
    </source>
</evidence>
<keyword evidence="4" id="KW-1185">Reference proteome</keyword>
<evidence type="ECO:0000313" key="3">
    <source>
        <dbReference type="EMBL" id="CAF4268824.1"/>
    </source>
</evidence>
<accession>A0A816ZPJ5</accession>
<sequence>MCQCQQGHRHNDIFDELINLLTAKMEKIIEETTKILFKSLQQKTKKIEQTISSVENLINDDATSSSSFLDNDEDIQIVNNKNRNQPTTTTTKPTKTK</sequence>
<feature type="region of interest" description="Disordered" evidence="1">
    <location>
        <begin position="62"/>
        <end position="97"/>
    </location>
</feature>
<evidence type="ECO:0000313" key="5">
    <source>
        <dbReference type="Proteomes" id="UP000663887"/>
    </source>
</evidence>
<feature type="compositionally biased region" description="Low complexity" evidence="1">
    <location>
        <begin position="86"/>
        <end position="97"/>
    </location>
</feature>
<evidence type="ECO:0000256" key="1">
    <source>
        <dbReference type="SAM" id="MobiDB-lite"/>
    </source>
</evidence>
<name>A0A816ZPJ5_9BILA</name>
<dbReference type="Proteomes" id="UP000663866">
    <property type="component" value="Unassembled WGS sequence"/>
</dbReference>
<gene>
    <name evidence="3" type="ORF">OVN521_LOCUS29976</name>
    <name evidence="2" type="ORF">XDN619_LOCUS33715</name>
</gene>